<proteinExistence type="predicted"/>
<evidence type="ECO:0000313" key="2">
    <source>
        <dbReference type="Proteomes" id="UP000011021"/>
    </source>
</evidence>
<organism evidence="1 2">
    <name type="scientific">Lautropia mirabilis ATCC 51599</name>
    <dbReference type="NCBI Taxonomy" id="887898"/>
    <lineage>
        <taxon>Bacteria</taxon>
        <taxon>Pseudomonadati</taxon>
        <taxon>Pseudomonadota</taxon>
        <taxon>Betaproteobacteria</taxon>
        <taxon>Burkholderiales</taxon>
        <taxon>Burkholderiaceae</taxon>
        <taxon>Lautropia</taxon>
    </lineage>
</organism>
<sequence>MTERQPGLPARPERLAPYDKNNTDGGAWALSILYGNNCVASMTQIVVNLTFYGLR</sequence>
<reference evidence="1 2" key="1">
    <citation type="submission" date="2010-12" db="EMBL/GenBank/DDBJ databases">
        <authorList>
            <person name="Muzny D."/>
            <person name="Qin X."/>
            <person name="Deng J."/>
            <person name="Jiang H."/>
            <person name="Liu Y."/>
            <person name="Qu J."/>
            <person name="Song X.-Z."/>
            <person name="Zhang L."/>
            <person name="Thornton R."/>
            <person name="Coyle M."/>
            <person name="Francisco L."/>
            <person name="Jackson L."/>
            <person name="Javaid M."/>
            <person name="Korchina V."/>
            <person name="Kovar C."/>
            <person name="Mata R."/>
            <person name="Mathew T."/>
            <person name="Ngo R."/>
            <person name="Nguyen L."/>
            <person name="Nguyen N."/>
            <person name="Okwuonu G."/>
            <person name="Ongeri F."/>
            <person name="Pham C."/>
            <person name="Simmons D."/>
            <person name="Wilczek-Boney K."/>
            <person name="Hale W."/>
            <person name="Jakkamsetti A."/>
            <person name="Pham P."/>
            <person name="Ruth R."/>
            <person name="San Lucas F."/>
            <person name="Warren J."/>
            <person name="Zhang J."/>
            <person name="Zhao Z."/>
            <person name="Zhou C."/>
            <person name="Zhu D."/>
            <person name="Lee S."/>
            <person name="Bess C."/>
            <person name="Blankenburg K."/>
            <person name="Forbes L."/>
            <person name="Fu Q."/>
            <person name="Gubbala S."/>
            <person name="Hirani K."/>
            <person name="Jayaseelan J.C."/>
            <person name="Lara F."/>
            <person name="Munidasa M."/>
            <person name="Palculict T."/>
            <person name="Patil S."/>
            <person name="Pu L.-L."/>
            <person name="Saada N."/>
            <person name="Tang L."/>
            <person name="Weissenberger G."/>
            <person name="Zhu Y."/>
            <person name="Hemphill L."/>
            <person name="Shang Y."/>
            <person name="Youmans B."/>
            <person name="Ayvaz T."/>
            <person name="Ross M."/>
            <person name="Santibanez J."/>
            <person name="Aqrawi P."/>
            <person name="Gross S."/>
            <person name="Joshi V."/>
            <person name="Fowler G."/>
            <person name="Nazareth L."/>
            <person name="Reid J."/>
            <person name="Worley K."/>
            <person name="Petrosino J."/>
            <person name="Highlander S."/>
            <person name="Gibbs R."/>
        </authorList>
    </citation>
    <scope>NUCLEOTIDE SEQUENCE [LARGE SCALE GENOMIC DNA]</scope>
    <source>
        <strain evidence="1 2">ATCC 51599</strain>
    </source>
</reference>
<evidence type="ECO:0000313" key="1">
    <source>
        <dbReference type="EMBL" id="EFV95071.1"/>
    </source>
</evidence>
<gene>
    <name evidence="1" type="ORF">HMPREF0551_1212</name>
</gene>
<dbReference type="Proteomes" id="UP000011021">
    <property type="component" value="Unassembled WGS sequence"/>
</dbReference>
<keyword evidence="2" id="KW-1185">Reference proteome</keyword>
<dbReference type="HOGENOM" id="CLU_3026701_0_0_4"/>
<protein>
    <submittedName>
        <fullName evidence="1">Uncharacterized protein</fullName>
    </submittedName>
</protein>
<dbReference type="AlphaFoldDB" id="E7RWZ9"/>
<dbReference type="STRING" id="887898.HMPREF0551_1212"/>
<comment type="caution">
    <text evidence="1">The sequence shown here is derived from an EMBL/GenBank/DDBJ whole genome shotgun (WGS) entry which is preliminary data.</text>
</comment>
<accession>E7RWZ9</accession>
<name>E7RWZ9_9BURK</name>
<dbReference type="EMBL" id="AEQP01000005">
    <property type="protein sequence ID" value="EFV95071.1"/>
    <property type="molecule type" value="Genomic_DNA"/>
</dbReference>